<dbReference type="ExpressionAtlas" id="A0A0Q3IM74">
    <property type="expression patterns" value="baseline and differential"/>
</dbReference>
<feature type="compositionally biased region" description="Basic residues" evidence="1">
    <location>
        <begin position="722"/>
        <end position="733"/>
    </location>
</feature>
<reference evidence="4" key="3">
    <citation type="submission" date="2018-08" db="UniProtKB">
        <authorList>
            <consortium name="EnsemblPlants"/>
        </authorList>
    </citation>
    <scope>IDENTIFICATION</scope>
    <source>
        <strain evidence="4">cv. Bd21</strain>
    </source>
</reference>
<dbReference type="EnsemblPlants" id="KQK01356">
    <property type="protein sequence ID" value="KQK01356"/>
    <property type="gene ID" value="BRADI_3g55360v3"/>
</dbReference>
<evidence type="ECO:0000313" key="5">
    <source>
        <dbReference type="Proteomes" id="UP000008810"/>
    </source>
</evidence>
<dbReference type="Gene3D" id="1.10.10.60">
    <property type="entry name" value="Homeodomain-like"/>
    <property type="match status" value="1"/>
</dbReference>
<accession>A0A0Q3IM74</accession>
<dbReference type="GO" id="GO:0003677">
    <property type="term" value="F:DNA binding"/>
    <property type="evidence" value="ECO:0000318"/>
    <property type="project" value="GO_Central"/>
</dbReference>
<dbReference type="RefSeq" id="XP_024317616.1">
    <property type="nucleotide sequence ID" value="XM_024461848.1"/>
</dbReference>
<dbReference type="InterPro" id="IPR009057">
    <property type="entry name" value="Homeodomain-like_sf"/>
</dbReference>
<dbReference type="OrthoDB" id="608866at2759"/>
<protein>
    <recommendedName>
        <fullName evidence="2">Myb-like domain-containing protein</fullName>
    </recommendedName>
</protein>
<dbReference type="GO" id="GO:0140658">
    <property type="term" value="F:ATP-dependent chromatin remodeler activity"/>
    <property type="evidence" value="ECO:0000318"/>
    <property type="project" value="GO_Central"/>
</dbReference>
<dbReference type="STRING" id="15368.A0A0Q3IM74"/>
<dbReference type="PROSITE" id="PS50090">
    <property type="entry name" value="MYB_LIKE"/>
    <property type="match status" value="1"/>
</dbReference>
<dbReference type="GO" id="GO:0000785">
    <property type="term" value="C:chromatin"/>
    <property type="evidence" value="ECO:0000318"/>
    <property type="project" value="GO_Central"/>
</dbReference>
<dbReference type="GO" id="GO:0003682">
    <property type="term" value="F:chromatin binding"/>
    <property type="evidence" value="ECO:0000318"/>
    <property type="project" value="GO_Central"/>
</dbReference>
<dbReference type="AlphaFoldDB" id="A0A0Q3IM74"/>
<dbReference type="GeneID" id="100844290"/>
<dbReference type="Proteomes" id="UP000008810">
    <property type="component" value="Chromosome 3"/>
</dbReference>
<dbReference type="GO" id="GO:0034728">
    <property type="term" value="P:nucleosome organization"/>
    <property type="evidence" value="ECO:0000318"/>
    <property type="project" value="GO_Central"/>
</dbReference>
<feature type="compositionally biased region" description="Polar residues" evidence="1">
    <location>
        <begin position="178"/>
        <end position="191"/>
    </location>
</feature>
<gene>
    <name evidence="4" type="primary">LOC100844290</name>
    <name evidence="3" type="ORF">BRADI_3g55360v3</name>
</gene>
<dbReference type="GO" id="GO:0042393">
    <property type="term" value="F:histone binding"/>
    <property type="evidence" value="ECO:0000318"/>
    <property type="project" value="GO_Central"/>
</dbReference>
<organism evidence="3">
    <name type="scientific">Brachypodium distachyon</name>
    <name type="common">Purple false brome</name>
    <name type="synonym">Trachynia distachya</name>
    <dbReference type="NCBI Taxonomy" id="15368"/>
    <lineage>
        <taxon>Eukaryota</taxon>
        <taxon>Viridiplantae</taxon>
        <taxon>Streptophyta</taxon>
        <taxon>Embryophyta</taxon>
        <taxon>Tracheophyta</taxon>
        <taxon>Spermatophyta</taxon>
        <taxon>Magnoliopsida</taxon>
        <taxon>Liliopsida</taxon>
        <taxon>Poales</taxon>
        <taxon>Poaceae</taxon>
        <taxon>BOP clade</taxon>
        <taxon>Pooideae</taxon>
        <taxon>Stipodae</taxon>
        <taxon>Brachypodieae</taxon>
        <taxon>Brachypodium</taxon>
    </lineage>
</organism>
<proteinExistence type="predicted"/>
<evidence type="ECO:0000259" key="2">
    <source>
        <dbReference type="PROSITE" id="PS50090"/>
    </source>
</evidence>
<feature type="domain" description="Myb-like" evidence="2">
    <location>
        <begin position="562"/>
        <end position="618"/>
    </location>
</feature>
<dbReference type="SUPFAM" id="SSF46689">
    <property type="entry name" value="Homeodomain-like"/>
    <property type="match status" value="1"/>
</dbReference>
<evidence type="ECO:0000313" key="4">
    <source>
        <dbReference type="EnsemblPlants" id="KQK01356"/>
    </source>
</evidence>
<dbReference type="Gramene" id="KQK01356">
    <property type="protein sequence ID" value="KQK01356"/>
    <property type="gene ID" value="BRADI_3g55360v3"/>
</dbReference>
<reference evidence="3 4" key="1">
    <citation type="journal article" date="2010" name="Nature">
        <title>Genome sequencing and analysis of the model grass Brachypodium distachyon.</title>
        <authorList>
            <consortium name="International Brachypodium Initiative"/>
        </authorList>
    </citation>
    <scope>NUCLEOTIDE SEQUENCE [LARGE SCALE GENOMIC DNA]</scope>
    <source>
        <strain evidence="3 4">Bd21</strain>
    </source>
</reference>
<evidence type="ECO:0000256" key="1">
    <source>
        <dbReference type="SAM" id="MobiDB-lite"/>
    </source>
</evidence>
<dbReference type="CDD" id="cd11660">
    <property type="entry name" value="SANT_TRF"/>
    <property type="match status" value="1"/>
</dbReference>
<sequence>MDGASAELRTKDSWGQVEMELAHSSSFKFFKMSTKITITYKRKHGLSHALTVDSVIPDPPPASSSVVTSSEAPKHRADADDSMLNEDDSATSIKNQDACKSVQQSVKENTPKAFVHGSEKEQARFLLSESLPWIQQPEISCATSLQIREACQNKLQCTNDADDPILASSSLCDLRQDGGTSSQAEDSTNPAGVNFHQGLKDTARPSQCKSRFSPLLTFHRRVKRKINLDEPAEEIYSKDIGKQCLTLTCSPASSSFNAAALHKETCGNSLDTGETVTAAETSTGLTVPAEQKSSHVLKSTLQHTVLPQCAENVNQCLIPERDGTQVSEFTSVRDISETDVRMEDSSKIPSHVIKAPEVVEVKENRHDDPLESEDSTKHIPIILLDGDTDERGKEQENPEVLDQMVNKSRFTLGKINLNCAELPQERLLNLDDLSVQRLPDQDHFGTERKQVSLPIERLFFTKEKDSIHGKQQHQEGTSTMPTLYSNFFDPTPSLNVGSLKEPSSMPSELKFRIMDKVPEFSLDLSLDSFGDSNVSALRHDKLFRGGNSSGSDLLTERLGTYSYKRRPAPWSEEELDFLWIGVRRYGINNWKAMLRDTRLRFSNSRIAEDLAKQWDKEQKKLLGVDIFQSVRASALGPAPSPHISDDYVGSSSCSGCSKSPFLAAQTKLSLSDLYLRNSHASERGHHHLSSLGRLNLHGVDKGPRNLSLGGFPTASSSYGRSSSRRRKSSKFHKSYYDSRTHRCQEAPERVSRLFPMNQQLINGLPQWLTKDVETGTSRLNPGMWPSMPAPGHSAADPHNDSLRAACMFPDDTKPYFKSWAAAIAGPNSITASDNGASSEETVSDS</sequence>
<feature type="compositionally biased region" description="Basic and acidic residues" evidence="1">
    <location>
        <begin position="734"/>
        <end position="743"/>
    </location>
</feature>
<feature type="region of interest" description="Disordered" evidence="1">
    <location>
        <begin position="177"/>
        <end position="207"/>
    </location>
</feature>
<feature type="region of interest" description="Disordered" evidence="1">
    <location>
        <begin position="52"/>
        <end position="95"/>
    </location>
</feature>
<dbReference type="EMBL" id="CM000882">
    <property type="protein sequence ID" value="KQK01356.1"/>
    <property type="molecule type" value="Genomic_DNA"/>
</dbReference>
<keyword evidence="5" id="KW-1185">Reference proteome</keyword>
<dbReference type="GO" id="GO:0005634">
    <property type="term" value="C:nucleus"/>
    <property type="evidence" value="ECO:0000318"/>
    <property type="project" value="GO_Central"/>
</dbReference>
<feature type="region of interest" description="Disordered" evidence="1">
    <location>
        <begin position="705"/>
        <end position="743"/>
    </location>
</feature>
<dbReference type="GO" id="GO:0016887">
    <property type="term" value="F:ATP hydrolysis activity"/>
    <property type="evidence" value="ECO:0000318"/>
    <property type="project" value="GO_Central"/>
</dbReference>
<dbReference type="InterPro" id="IPR001005">
    <property type="entry name" value="SANT/Myb"/>
</dbReference>
<name>A0A0Q3IM74_BRADI</name>
<feature type="region of interest" description="Disordered" evidence="1">
    <location>
        <begin position="777"/>
        <end position="798"/>
    </location>
</feature>
<reference evidence="3" key="2">
    <citation type="submission" date="2017-06" db="EMBL/GenBank/DDBJ databases">
        <title>WGS assembly of Brachypodium distachyon.</title>
        <authorList>
            <consortium name="The International Brachypodium Initiative"/>
            <person name="Lucas S."/>
            <person name="Harmon-Smith M."/>
            <person name="Lail K."/>
            <person name="Tice H."/>
            <person name="Grimwood J."/>
            <person name="Bruce D."/>
            <person name="Barry K."/>
            <person name="Shu S."/>
            <person name="Lindquist E."/>
            <person name="Wang M."/>
            <person name="Pitluck S."/>
            <person name="Vogel J.P."/>
            <person name="Garvin D.F."/>
            <person name="Mockler T.C."/>
            <person name="Schmutz J."/>
            <person name="Rokhsar D."/>
            <person name="Bevan M.W."/>
        </authorList>
    </citation>
    <scope>NUCLEOTIDE SEQUENCE</scope>
    <source>
        <strain evidence="3">Bd21</strain>
    </source>
</reference>
<evidence type="ECO:0000313" key="3">
    <source>
        <dbReference type="EMBL" id="KQK01356.1"/>
    </source>
</evidence>
<feature type="compositionally biased region" description="Acidic residues" evidence="1">
    <location>
        <begin position="80"/>
        <end position="89"/>
    </location>
</feature>